<comment type="caution">
    <text evidence="1">The sequence shown here is derived from an EMBL/GenBank/DDBJ whole genome shotgun (WGS) entry which is preliminary data.</text>
</comment>
<protein>
    <submittedName>
        <fullName evidence="1">Uncharacterized protein</fullName>
    </submittedName>
</protein>
<sequence>MTHNLGRIYSGVDAIPRRMGEKGKVATSPVGTYRAYVDRSENNTAALRFTKRKELQDGPQIKLFKGF</sequence>
<gene>
    <name evidence="1" type="ORF">BOTCAL_0271g00010</name>
</gene>
<dbReference type="AlphaFoldDB" id="A0A4Y8CVN5"/>
<dbReference type="OrthoDB" id="10372832at2759"/>
<accession>A0A4Y8CVN5</accession>
<evidence type="ECO:0000313" key="1">
    <source>
        <dbReference type="EMBL" id="TEY50807.1"/>
    </source>
</evidence>
<reference evidence="1 2" key="1">
    <citation type="submission" date="2017-11" db="EMBL/GenBank/DDBJ databases">
        <title>Comparative genomics of Botrytis spp.</title>
        <authorList>
            <person name="Valero-Jimenez C.A."/>
            <person name="Tapia P."/>
            <person name="Veloso J."/>
            <person name="Silva-Moreno E."/>
            <person name="Staats M."/>
            <person name="Valdes J.H."/>
            <person name="Van Kan J.A.L."/>
        </authorList>
    </citation>
    <scope>NUCLEOTIDE SEQUENCE [LARGE SCALE GENOMIC DNA]</scope>
    <source>
        <strain evidence="1 2">MUCL2830</strain>
    </source>
</reference>
<proteinExistence type="predicted"/>
<dbReference type="EMBL" id="PHWZ01000270">
    <property type="protein sequence ID" value="TEY50807.1"/>
    <property type="molecule type" value="Genomic_DNA"/>
</dbReference>
<name>A0A4Y8CVN5_9HELO</name>
<organism evidence="1 2">
    <name type="scientific">Botryotinia calthae</name>
    <dbReference type="NCBI Taxonomy" id="38488"/>
    <lineage>
        <taxon>Eukaryota</taxon>
        <taxon>Fungi</taxon>
        <taxon>Dikarya</taxon>
        <taxon>Ascomycota</taxon>
        <taxon>Pezizomycotina</taxon>
        <taxon>Leotiomycetes</taxon>
        <taxon>Helotiales</taxon>
        <taxon>Sclerotiniaceae</taxon>
        <taxon>Botryotinia</taxon>
    </lineage>
</organism>
<dbReference type="Proteomes" id="UP000297299">
    <property type="component" value="Unassembled WGS sequence"/>
</dbReference>
<evidence type="ECO:0000313" key="2">
    <source>
        <dbReference type="Proteomes" id="UP000297299"/>
    </source>
</evidence>
<keyword evidence="2" id="KW-1185">Reference proteome</keyword>